<dbReference type="Proteomes" id="UP000291020">
    <property type="component" value="Unassembled WGS sequence"/>
</dbReference>
<organism evidence="1 2">
    <name type="scientific">Gopherus agassizii</name>
    <name type="common">Agassiz's desert tortoise</name>
    <dbReference type="NCBI Taxonomy" id="38772"/>
    <lineage>
        <taxon>Eukaryota</taxon>
        <taxon>Metazoa</taxon>
        <taxon>Chordata</taxon>
        <taxon>Craniata</taxon>
        <taxon>Vertebrata</taxon>
        <taxon>Euteleostomi</taxon>
        <taxon>Archelosauria</taxon>
        <taxon>Testudinata</taxon>
        <taxon>Testudines</taxon>
        <taxon>Cryptodira</taxon>
        <taxon>Durocryptodira</taxon>
        <taxon>Testudinoidea</taxon>
        <taxon>Testudinidae</taxon>
        <taxon>Gopherus</taxon>
    </lineage>
</organism>
<name>A0A452HJJ9_9SAUR</name>
<protein>
    <submittedName>
        <fullName evidence="1">Uncharacterized protein</fullName>
    </submittedName>
</protein>
<evidence type="ECO:0000313" key="1">
    <source>
        <dbReference type="Ensembl" id="ENSGAGP00000015067.1"/>
    </source>
</evidence>
<proteinExistence type="predicted"/>
<dbReference type="Ensembl" id="ENSGAGT00000017215.1">
    <property type="protein sequence ID" value="ENSGAGP00000015067.1"/>
    <property type="gene ID" value="ENSGAGG00000011382.1"/>
</dbReference>
<reference evidence="1" key="2">
    <citation type="submission" date="2025-08" db="UniProtKB">
        <authorList>
            <consortium name="Ensembl"/>
        </authorList>
    </citation>
    <scope>IDENTIFICATION</scope>
</reference>
<reference evidence="1" key="3">
    <citation type="submission" date="2025-09" db="UniProtKB">
        <authorList>
            <consortium name="Ensembl"/>
        </authorList>
    </citation>
    <scope>IDENTIFICATION</scope>
</reference>
<accession>A0A452HJJ9</accession>
<dbReference type="AlphaFoldDB" id="A0A452HJJ9"/>
<reference evidence="2" key="1">
    <citation type="journal article" date="2017" name="PLoS ONE">
        <title>The Agassiz's desert tortoise genome provides a resource for the conservation of a threatened species.</title>
        <authorList>
            <person name="Tollis M."/>
            <person name="DeNardo D.F."/>
            <person name="Cornelius J.A."/>
            <person name="Dolby G.A."/>
            <person name="Edwards T."/>
            <person name="Henen B.T."/>
            <person name="Karl A.E."/>
            <person name="Murphy R.W."/>
            <person name="Kusumi K."/>
        </authorList>
    </citation>
    <scope>NUCLEOTIDE SEQUENCE [LARGE SCALE GENOMIC DNA]</scope>
</reference>
<evidence type="ECO:0000313" key="2">
    <source>
        <dbReference type="Proteomes" id="UP000291020"/>
    </source>
</evidence>
<sequence>VTEGQDSLSSVLHAGRDCGLVGRSVDQDSWVLLPAVGAAHTELQVLLFGEGPRHLLGCSPNLHMLPRRMFLDGQAAPPWPLTTIHRAILEGSWQVVYFGLVDLLVDAFLHVLKYDRELQGKKKEARLDQKSYVLVPVNRDGERGKRKGL</sequence>
<keyword evidence="2" id="KW-1185">Reference proteome</keyword>